<name>A0A8D8NSY2_CULPI</name>
<keyword evidence="1" id="KW-0812">Transmembrane</keyword>
<protein>
    <submittedName>
        <fullName evidence="2">(northern house mosquito) hypothetical protein</fullName>
    </submittedName>
</protein>
<keyword evidence="1" id="KW-1133">Transmembrane helix</keyword>
<accession>A0A8D8NSY2</accession>
<dbReference type="AlphaFoldDB" id="A0A8D8NSY2"/>
<evidence type="ECO:0000313" key="2">
    <source>
        <dbReference type="EMBL" id="CAG6576295.1"/>
    </source>
</evidence>
<sequence length="114" mass="13463">MIKQALSFADVISKKKTKSKSEIFLAFYVNYFADICFTSFALCCFFTTLVFFFSLFIFFLHTRFFLEPHKHTTTARTSHSHTHPLRRIALHTAKENRQNTPEFFSTLDLIFPKH</sequence>
<reference evidence="2" key="1">
    <citation type="submission" date="2021-05" db="EMBL/GenBank/DDBJ databases">
        <authorList>
            <person name="Alioto T."/>
            <person name="Alioto T."/>
            <person name="Gomez Garrido J."/>
        </authorList>
    </citation>
    <scope>NUCLEOTIDE SEQUENCE</scope>
</reference>
<feature type="transmembrane region" description="Helical" evidence="1">
    <location>
        <begin position="31"/>
        <end position="60"/>
    </location>
</feature>
<dbReference type="EMBL" id="HBUE01295642">
    <property type="protein sequence ID" value="CAG6576295.1"/>
    <property type="molecule type" value="Transcribed_RNA"/>
</dbReference>
<keyword evidence="1" id="KW-0472">Membrane</keyword>
<organism evidence="2">
    <name type="scientific">Culex pipiens</name>
    <name type="common">House mosquito</name>
    <dbReference type="NCBI Taxonomy" id="7175"/>
    <lineage>
        <taxon>Eukaryota</taxon>
        <taxon>Metazoa</taxon>
        <taxon>Ecdysozoa</taxon>
        <taxon>Arthropoda</taxon>
        <taxon>Hexapoda</taxon>
        <taxon>Insecta</taxon>
        <taxon>Pterygota</taxon>
        <taxon>Neoptera</taxon>
        <taxon>Endopterygota</taxon>
        <taxon>Diptera</taxon>
        <taxon>Nematocera</taxon>
        <taxon>Culicoidea</taxon>
        <taxon>Culicidae</taxon>
        <taxon>Culicinae</taxon>
        <taxon>Culicini</taxon>
        <taxon>Culex</taxon>
        <taxon>Culex</taxon>
    </lineage>
</organism>
<evidence type="ECO:0000256" key="1">
    <source>
        <dbReference type="SAM" id="Phobius"/>
    </source>
</evidence>
<proteinExistence type="predicted"/>
<dbReference type="EMBL" id="HBUE01189791">
    <property type="protein sequence ID" value="CAG6524612.1"/>
    <property type="molecule type" value="Transcribed_RNA"/>
</dbReference>